<dbReference type="InterPro" id="IPR027417">
    <property type="entry name" value="P-loop_NTPase"/>
</dbReference>
<evidence type="ECO:0000256" key="1">
    <source>
        <dbReference type="ARBA" id="ARBA00022741"/>
    </source>
</evidence>
<dbReference type="AlphaFoldDB" id="A0A7Z2VMT1"/>
<keyword evidence="5" id="KW-0238">DNA-binding</keyword>
<dbReference type="InterPro" id="IPR033186">
    <property type="entry name" value="HerA_C"/>
</dbReference>
<dbReference type="Pfam" id="PF01935">
    <property type="entry name" value="DUF87"/>
    <property type="match status" value="1"/>
</dbReference>
<accession>A0A7Z2VMT1</accession>
<reference evidence="9 10" key="1">
    <citation type="submission" date="2020-04" db="EMBL/GenBank/DDBJ databases">
        <title>Genome sequencing of novel species.</title>
        <authorList>
            <person name="Heo J."/>
            <person name="Kim S.-J."/>
            <person name="Kim J.-S."/>
            <person name="Hong S.-B."/>
            <person name="Kwon S.-W."/>
        </authorList>
    </citation>
    <scope>NUCLEOTIDE SEQUENCE [LARGE SCALE GENOMIC DNA]</scope>
    <source>
        <strain evidence="9 10">MFER-1</strain>
    </source>
</reference>
<keyword evidence="1" id="KW-0547">Nucleotide-binding</keyword>
<sequence length="598" mass="67261">MKTDVTYLGTVINVDSTSIEVEVSEDIPSSAPIINGRLYRIGQIGTLVKIPVGNIKLYGIVASVSNLPNQLNNIDGAVPDKGSRYLQVQLVGEQIGESKFERGIGSFPTINDEVHLVTEDDLKQIYGDQAKGLIEIGKHSSSENLSVYLDLNNFVLRHGAVLGSTGSGKSNTVAHIINEILCSFDGSRIVLIDIHGEYSTAFSNKCKVYKINDTVNPLHVPYWTLNFDELSFFLVGRPNGQERPEDKRLREEILKHKKESADKLKSGNVKTDFITADSPIPFDIKKMWHDFNREVYGTFSKAGAIEQNRDTEELENEGDFKNLIPAKFKPYSVSSAAPYKSKNETMYSYEQKIHSRLKDSRYKFMFNPDEYNDIDSSKDLDSLIRNWIEHDERLSILDLSGVPFELIDITVGIVTRLIYDSMYWGKNESYTGRNRPLLMVFEEAHSYLPRNEGNSHIYGYARKAVEKIFKEGRKFGLGALVVTQRPSEISETILAQVGTFIALRLTNSSDKSTVKSAAPNNMTSLIDLLSSLRRGEAIIVGESIEIPSRVRIKEYTPRPSSNDPDLCNKWGQSFASNENNYKEVITAMREQKHIIKGS</sequence>
<dbReference type="SUPFAM" id="SSF52540">
    <property type="entry name" value="P-loop containing nucleoside triphosphate hydrolases"/>
    <property type="match status" value="1"/>
</dbReference>
<evidence type="ECO:0000256" key="4">
    <source>
        <dbReference type="ARBA" id="ARBA00022840"/>
    </source>
</evidence>
<evidence type="ECO:0000256" key="6">
    <source>
        <dbReference type="ARBA" id="ARBA00023235"/>
    </source>
</evidence>
<evidence type="ECO:0000256" key="5">
    <source>
        <dbReference type="ARBA" id="ARBA00023125"/>
    </source>
</evidence>
<proteinExistence type="predicted"/>
<evidence type="ECO:0000256" key="2">
    <source>
        <dbReference type="ARBA" id="ARBA00022801"/>
    </source>
</evidence>
<evidence type="ECO:0000256" key="3">
    <source>
        <dbReference type="ARBA" id="ARBA00022806"/>
    </source>
</evidence>
<dbReference type="KEGG" id="cheb:HH215_24050"/>
<dbReference type="GO" id="GO:0003677">
    <property type="term" value="F:DNA binding"/>
    <property type="evidence" value="ECO:0007669"/>
    <property type="project" value="UniProtKB-KW"/>
</dbReference>
<dbReference type="InterPro" id="IPR002789">
    <property type="entry name" value="HerA_central"/>
</dbReference>
<dbReference type="InterPro" id="IPR008571">
    <property type="entry name" value="HerA-like"/>
</dbReference>
<keyword evidence="10" id="KW-1185">Reference proteome</keyword>
<organism evidence="9 10">
    <name type="scientific">Cohnella herbarum</name>
    <dbReference type="NCBI Taxonomy" id="2728023"/>
    <lineage>
        <taxon>Bacteria</taxon>
        <taxon>Bacillati</taxon>
        <taxon>Bacillota</taxon>
        <taxon>Bacilli</taxon>
        <taxon>Bacillales</taxon>
        <taxon>Paenibacillaceae</taxon>
        <taxon>Cohnella</taxon>
    </lineage>
</organism>
<keyword evidence="3" id="KW-0347">Helicase</keyword>
<name>A0A7Z2VMT1_9BACL</name>
<feature type="domain" description="Helicase HerA-like C-terminal" evidence="8">
    <location>
        <begin position="437"/>
        <end position="540"/>
    </location>
</feature>
<dbReference type="PANTHER" id="PTHR42957:SF1">
    <property type="entry name" value="HELICASE MJ1565-RELATED"/>
    <property type="match status" value="1"/>
</dbReference>
<dbReference type="GO" id="GO:0016787">
    <property type="term" value="F:hydrolase activity"/>
    <property type="evidence" value="ECO:0007669"/>
    <property type="project" value="UniProtKB-KW"/>
</dbReference>
<evidence type="ECO:0000313" key="10">
    <source>
        <dbReference type="Proteomes" id="UP000502248"/>
    </source>
</evidence>
<evidence type="ECO:0000259" key="7">
    <source>
        <dbReference type="Pfam" id="PF01935"/>
    </source>
</evidence>
<dbReference type="GO" id="GO:0004386">
    <property type="term" value="F:helicase activity"/>
    <property type="evidence" value="ECO:0007669"/>
    <property type="project" value="UniProtKB-KW"/>
</dbReference>
<evidence type="ECO:0000259" key="8">
    <source>
        <dbReference type="Pfam" id="PF05872"/>
    </source>
</evidence>
<keyword evidence="2" id="KW-0378">Hydrolase</keyword>
<keyword evidence="6" id="KW-0413">Isomerase</keyword>
<dbReference type="Gene3D" id="3.40.50.300">
    <property type="entry name" value="P-loop containing nucleotide triphosphate hydrolases"/>
    <property type="match status" value="2"/>
</dbReference>
<dbReference type="Pfam" id="PF05872">
    <property type="entry name" value="HerA_C"/>
    <property type="match status" value="1"/>
</dbReference>
<gene>
    <name evidence="9" type="ORF">HH215_24050</name>
</gene>
<evidence type="ECO:0000313" key="9">
    <source>
        <dbReference type="EMBL" id="QJD85944.1"/>
    </source>
</evidence>
<protein>
    <submittedName>
        <fullName evidence="9">DUF853 family protein</fullName>
    </submittedName>
</protein>
<feature type="domain" description="Helicase HerA central" evidence="7">
    <location>
        <begin position="134"/>
        <end position="418"/>
    </location>
</feature>
<dbReference type="EMBL" id="CP051680">
    <property type="protein sequence ID" value="QJD85944.1"/>
    <property type="molecule type" value="Genomic_DNA"/>
</dbReference>
<keyword evidence="4" id="KW-0067">ATP-binding</keyword>
<dbReference type="RefSeq" id="WP_169282196.1">
    <property type="nucleotide sequence ID" value="NZ_CP051680.1"/>
</dbReference>
<dbReference type="GO" id="GO:0005524">
    <property type="term" value="F:ATP binding"/>
    <property type="evidence" value="ECO:0007669"/>
    <property type="project" value="UniProtKB-KW"/>
</dbReference>
<dbReference type="PANTHER" id="PTHR42957">
    <property type="entry name" value="HELICASE MJ1565-RELATED"/>
    <property type="match status" value="1"/>
</dbReference>
<dbReference type="Proteomes" id="UP000502248">
    <property type="component" value="Chromosome"/>
</dbReference>